<dbReference type="Gene3D" id="3.30.930.10">
    <property type="entry name" value="Bira Bifunctional Protein, Domain 2"/>
    <property type="match status" value="1"/>
</dbReference>
<feature type="domain" description="Aminoacyl-transfer RNA synthetases class-II family profile" evidence="5">
    <location>
        <begin position="17"/>
        <end position="296"/>
    </location>
</feature>
<dbReference type="PANTHER" id="PTHR42918:SF6">
    <property type="entry name" value="ELONGATION FACTOR P--(R)-BETA-LYSINE LIGASE"/>
    <property type="match status" value="1"/>
</dbReference>
<evidence type="ECO:0000259" key="5">
    <source>
        <dbReference type="PROSITE" id="PS50862"/>
    </source>
</evidence>
<organism evidence="6 7">
    <name type="scientific">Trichloromonas acetexigens</name>
    <dbReference type="NCBI Taxonomy" id="38815"/>
    <lineage>
        <taxon>Bacteria</taxon>
        <taxon>Pseudomonadati</taxon>
        <taxon>Thermodesulfobacteriota</taxon>
        <taxon>Desulfuromonadia</taxon>
        <taxon>Desulfuromonadales</taxon>
        <taxon>Trichloromonadaceae</taxon>
        <taxon>Trichloromonas</taxon>
    </lineage>
</organism>
<evidence type="ECO:0000313" key="6">
    <source>
        <dbReference type="EMBL" id="TRO80256.1"/>
    </source>
</evidence>
<dbReference type="GO" id="GO:0004824">
    <property type="term" value="F:lysine-tRNA ligase activity"/>
    <property type="evidence" value="ECO:0007669"/>
    <property type="project" value="TreeGrafter"/>
</dbReference>
<dbReference type="RefSeq" id="WP_092058446.1">
    <property type="nucleotide sequence ID" value="NZ_FOJJ01000040.1"/>
</dbReference>
<accession>A0A550JAK7</accession>
<protein>
    <submittedName>
        <fullName evidence="6">EF-P lysine aminoacylase GenX</fullName>
    </submittedName>
</protein>
<evidence type="ECO:0000313" key="7">
    <source>
        <dbReference type="Proteomes" id="UP000317155"/>
    </source>
</evidence>
<dbReference type="Pfam" id="PF00152">
    <property type="entry name" value="tRNA-synt_2"/>
    <property type="match status" value="1"/>
</dbReference>
<keyword evidence="3" id="KW-0067">ATP-binding</keyword>
<sequence>MEPNWALARKRPTLEKRARIVQTIRAFFVAGDFLEVETPHRIPGNAPELHIDALACDDGFLHTSPELCMKRLLAAGYPRLFQICRCWRQGERGRRHLPEYTMLEWYRSGCDYRALMDDCEALFASLCPEGQLAGIDLTSPWERLTVAEAFTRYGSLPLDEALATERFDEIIALEIEPRLGTERPTFLLDYPATHAALARRKPENPQLAERFELYIQGMELANAFSELTDPDEQRRRFEQEEAERRRLGKTPYPTPEKFLSELALLPEAAGIALGVDRLVMLLTGAQTIDEVVAFTPEDL</sequence>
<evidence type="ECO:0000256" key="1">
    <source>
        <dbReference type="ARBA" id="ARBA00022598"/>
    </source>
</evidence>
<dbReference type="InterPro" id="IPR045864">
    <property type="entry name" value="aa-tRNA-synth_II/BPL/LPL"/>
</dbReference>
<dbReference type="GO" id="GO:0005524">
    <property type="term" value="F:ATP binding"/>
    <property type="evidence" value="ECO:0007669"/>
    <property type="project" value="InterPro"/>
</dbReference>
<evidence type="ECO:0000256" key="2">
    <source>
        <dbReference type="ARBA" id="ARBA00022741"/>
    </source>
</evidence>
<proteinExistence type="predicted"/>
<dbReference type="GO" id="GO:0006430">
    <property type="term" value="P:lysyl-tRNA aminoacylation"/>
    <property type="evidence" value="ECO:0007669"/>
    <property type="project" value="TreeGrafter"/>
</dbReference>
<dbReference type="PANTHER" id="PTHR42918">
    <property type="entry name" value="LYSYL-TRNA SYNTHETASE"/>
    <property type="match status" value="1"/>
</dbReference>
<dbReference type="InterPro" id="IPR004364">
    <property type="entry name" value="Aa-tRNA-synt_II"/>
</dbReference>
<dbReference type="OrthoDB" id="9802326at2"/>
<dbReference type="InterPro" id="IPR006195">
    <property type="entry name" value="aa-tRNA-synth_II"/>
</dbReference>
<dbReference type="GO" id="GO:0005829">
    <property type="term" value="C:cytosol"/>
    <property type="evidence" value="ECO:0007669"/>
    <property type="project" value="TreeGrafter"/>
</dbReference>
<gene>
    <name evidence="6" type="ORF">FL622_11515</name>
</gene>
<evidence type="ECO:0000256" key="3">
    <source>
        <dbReference type="ARBA" id="ARBA00022840"/>
    </source>
</evidence>
<feature type="compositionally biased region" description="Basic and acidic residues" evidence="4">
    <location>
        <begin position="231"/>
        <end position="245"/>
    </location>
</feature>
<dbReference type="Proteomes" id="UP000317155">
    <property type="component" value="Unassembled WGS sequence"/>
</dbReference>
<keyword evidence="7" id="KW-1185">Reference proteome</keyword>
<name>A0A550JAK7_9BACT</name>
<feature type="region of interest" description="Disordered" evidence="4">
    <location>
        <begin position="228"/>
        <end position="251"/>
    </location>
</feature>
<keyword evidence="1" id="KW-0436">Ligase</keyword>
<dbReference type="EMBL" id="VJVV01000008">
    <property type="protein sequence ID" value="TRO80256.1"/>
    <property type="molecule type" value="Genomic_DNA"/>
</dbReference>
<evidence type="ECO:0000256" key="4">
    <source>
        <dbReference type="SAM" id="MobiDB-lite"/>
    </source>
</evidence>
<dbReference type="AlphaFoldDB" id="A0A550JAK7"/>
<comment type="caution">
    <text evidence="6">The sequence shown here is derived from an EMBL/GenBank/DDBJ whole genome shotgun (WGS) entry which is preliminary data.</text>
</comment>
<dbReference type="GO" id="GO:0000049">
    <property type="term" value="F:tRNA binding"/>
    <property type="evidence" value="ECO:0007669"/>
    <property type="project" value="TreeGrafter"/>
</dbReference>
<reference evidence="6 7" key="1">
    <citation type="submission" date="2019-07" db="EMBL/GenBank/DDBJ databases">
        <title>Insights of Desulfuromonas acetexigens electromicrobiology.</title>
        <authorList>
            <person name="Katuri K."/>
            <person name="Sapireddy V."/>
            <person name="Shaw D.R."/>
            <person name="Saikaly P."/>
        </authorList>
    </citation>
    <scope>NUCLEOTIDE SEQUENCE [LARGE SCALE GENOMIC DNA]</scope>
    <source>
        <strain evidence="6 7">2873</strain>
    </source>
</reference>
<dbReference type="SUPFAM" id="SSF55681">
    <property type="entry name" value="Class II aaRS and biotin synthetases"/>
    <property type="match status" value="1"/>
</dbReference>
<keyword evidence="2" id="KW-0547">Nucleotide-binding</keyword>
<dbReference type="PROSITE" id="PS50862">
    <property type="entry name" value="AA_TRNA_LIGASE_II"/>
    <property type="match status" value="1"/>
</dbReference>